<proteinExistence type="predicted"/>
<dbReference type="Pfam" id="PF16363">
    <property type="entry name" value="GDP_Man_Dehyd"/>
    <property type="match status" value="1"/>
</dbReference>
<evidence type="ECO:0000313" key="2">
    <source>
        <dbReference type="EMBL" id="SVC30542.1"/>
    </source>
</evidence>
<feature type="non-terminal residue" evidence="2">
    <location>
        <position position="137"/>
    </location>
</feature>
<dbReference type="PANTHER" id="PTHR43000">
    <property type="entry name" value="DTDP-D-GLUCOSE 4,6-DEHYDRATASE-RELATED"/>
    <property type="match status" value="1"/>
</dbReference>
<feature type="domain" description="NAD(P)-binding" evidence="1">
    <location>
        <begin position="1"/>
        <end position="137"/>
    </location>
</feature>
<accession>A0A382L5K7</accession>
<protein>
    <recommendedName>
        <fullName evidence="1">NAD(P)-binding domain-containing protein</fullName>
    </recommendedName>
</protein>
<name>A0A382L5K7_9ZZZZ</name>
<dbReference type="Gene3D" id="3.40.50.720">
    <property type="entry name" value="NAD(P)-binding Rossmann-like Domain"/>
    <property type="match status" value="1"/>
</dbReference>
<dbReference type="SUPFAM" id="SSF51735">
    <property type="entry name" value="NAD(P)-binding Rossmann-fold domains"/>
    <property type="match status" value="1"/>
</dbReference>
<dbReference type="InterPro" id="IPR036291">
    <property type="entry name" value="NAD(P)-bd_dom_sf"/>
</dbReference>
<dbReference type="InterPro" id="IPR016040">
    <property type="entry name" value="NAD(P)-bd_dom"/>
</dbReference>
<sequence length="137" mass="15351">MAEYLVDNEEIDVHGVSRWHSTTSNKNLKRIRDKITLHECDLNDLSATIRALEASKPDYIFHLAAHANVHVCFSNPIAVLQNNINNTINLFEAIRIVGLDPIIQFCGTSEVYGNGDKENTPITENHPIQPVNIYAVS</sequence>
<reference evidence="2" key="1">
    <citation type="submission" date="2018-05" db="EMBL/GenBank/DDBJ databases">
        <authorList>
            <person name="Lanie J.A."/>
            <person name="Ng W.-L."/>
            <person name="Kazmierczak K.M."/>
            <person name="Andrzejewski T.M."/>
            <person name="Davidsen T.M."/>
            <person name="Wayne K.J."/>
            <person name="Tettelin H."/>
            <person name="Glass J.I."/>
            <person name="Rusch D."/>
            <person name="Podicherti R."/>
            <person name="Tsui H.-C.T."/>
            <person name="Winkler M.E."/>
        </authorList>
    </citation>
    <scope>NUCLEOTIDE SEQUENCE</scope>
</reference>
<dbReference type="EMBL" id="UINC01084164">
    <property type="protein sequence ID" value="SVC30542.1"/>
    <property type="molecule type" value="Genomic_DNA"/>
</dbReference>
<dbReference type="AlphaFoldDB" id="A0A382L5K7"/>
<gene>
    <name evidence="2" type="ORF">METZ01_LOCUS283396</name>
</gene>
<evidence type="ECO:0000259" key="1">
    <source>
        <dbReference type="Pfam" id="PF16363"/>
    </source>
</evidence>
<organism evidence="2">
    <name type="scientific">marine metagenome</name>
    <dbReference type="NCBI Taxonomy" id="408172"/>
    <lineage>
        <taxon>unclassified sequences</taxon>
        <taxon>metagenomes</taxon>
        <taxon>ecological metagenomes</taxon>
    </lineage>
</organism>